<protein>
    <submittedName>
        <fullName evidence="1">Uncharacterized protein</fullName>
    </submittedName>
</protein>
<proteinExistence type="predicted"/>
<gene>
    <name evidence="1" type="ORF">H4S07_000392</name>
</gene>
<sequence length="867" mass="96555">MSMRKLLGLCVIVLWTGAQPAIATRQAVLSAAVLHTQQVACPGYVASNVSNTDDGFMAELALAGPPCALYGKDIKRLTLDVRFDTKNRLHVHIKDTDGHQFQIPKDVLVLDSGHGVRNTSSNLRFDHFHDDVSGFGFRVSRGDQVIFDTVGHPLIFEDQYIEVTSNLPVDANIYGMGESPDFFRRNPANTTKTLWNRGSPDLFQQNVYGSHSIYMELRDSQFHGTYLHNSHGMDIILTNSTIQYRVLGGTADFYFFSGPSALDVIDQYTELVGRPSRIPYWALGFHNCRYGYKSVYEVNDVIANYSKANIPLEVAWTDIDYMDGTRDFTFDPVNFPLAEMQKQLAYLHARGQKMVLITDPAILYDNSSYGVYARGHEQDVFIKNADGSEFIGQVWPGYTVFPDWFARNTSSWWSGELKRYFDQLPIDGMWIDMNEAASFCTGSCGTGKPAGSIPPYPWTLDPQPPHRVINPSDTFLVPPYAIHNYEVELSDLTIETTARHANGVSEYHVHNLYGHMESKATRDFLVNYRPNQRPFILSRSTFAGSGALVSHWTGDNSASWKDLHISIASSFDFGIFGIPMVGADICGFFGNTTEELCARWIEVGAFYPFSRVHSALAYSPQEIYRWESVAEAGRRALRVRYALLPYFYTNYQRSVENGWPVARPLIFEFPHVPAVVDNDRQLLVGDGILVSPVLVEGATSVAAFFPVGIWYDWYDYSVIKGTNDIVTLSAPLEHVNVHVRGGKIVPTQEPSMTTAESRKNDFGLVVAVDEHGAATGELYVDDGETFDTAARWVQFSYAKKSLSIGQRSGQFKISPLLSKLVLLGVTGVSQVVVNGSSVNVNFKVVNGSTVITGLNIDLNVNSVVALN</sequence>
<comment type="caution">
    <text evidence="1">The sequence shown here is derived from an EMBL/GenBank/DDBJ whole genome shotgun (WGS) entry which is preliminary data.</text>
</comment>
<reference evidence="1" key="1">
    <citation type="submission" date="2022-07" db="EMBL/GenBank/DDBJ databases">
        <title>Phylogenomic reconstructions and comparative analyses of Kickxellomycotina fungi.</title>
        <authorList>
            <person name="Reynolds N.K."/>
            <person name="Stajich J.E."/>
            <person name="Barry K."/>
            <person name="Grigoriev I.V."/>
            <person name="Crous P."/>
            <person name="Smith M.E."/>
        </authorList>
    </citation>
    <scope>NUCLEOTIDE SEQUENCE</scope>
    <source>
        <strain evidence="1">CBS 102833</strain>
    </source>
</reference>
<keyword evidence="2" id="KW-1185">Reference proteome</keyword>
<accession>A0ACC1LRD9</accession>
<name>A0ACC1LRD9_9FUNG</name>
<evidence type="ECO:0000313" key="2">
    <source>
        <dbReference type="Proteomes" id="UP001140096"/>
    </source>
</evidence>
<dbReference type="EMBL" id="JANBUP010000019">
    <property type="protein sequence ID" value="KAJ2813808.1"/>
    <property type="molecule type" value="Genomic_DNA"/>
</dbReference>
<dbReference type="Proteomes" id="UP001140096">
    <property type="component" value="Unassembled WGS sequence"/>
</dbReference>
<evidence type="ECO:0000313" key="1">
    <source>
        <dbReference type="EMBL" id="KAJ2813808.1"/>
    </source>
</evidence>
<organism evidence="1 2">
    <name type="scientific">Coemansia furcata</name>
    <dbReference type="NCBI Taxonomy" id="417177"/>
    <lineage>
        <taxon>Eukaryota</taxon>
        <taxon>Fungi</taxon>
        <taxon>Fungi incertae sedis</taxon>
        <taxon>Zoopagomycota</taxon>
        <taxon>Kickxellomycotina</taxon>
        <taxon>Kickxellomycetes</taxon>
        <taxon>Kickxellales</taxon>
        <taxon>Kickxellaceae</taxon>
        <taxon>Coemansia</taxon>
    </lineage>
</organism>